<feature type="transmembrane region" description="Helical" evidence="8">
    <location>
        <begin position="84"/>
        <end position="106"/>
    </location>
</feature>
<evidence type="ECO:0000256" key="5">
    <source>
        <dbReference type="ARBA" id="ARBA00022692"/>
    </source>
</evidence>
<comment type="similarity">
    <text evidence="2">Belongs to the autoinducer-2 exporter (AI-2E) (TC 2.A.86) family.</text>
</comment>
<protein>
    <submittedName>
        <fullName evidence="9">Unannotated protein</fullName>
    </submittedName>
</protein>
<name>A0A6J6ESX8_9ZZZZ</name>
<keyword evidence="7 8" id="KW-0472">Membrane</keyword>
<dbReference type="Pfam" id="PF01594">
    <property type="entry name" value="AI-2E_transport"/>
    <property type="match status" value="1"/>
</dbReference>
<sequence length="397" mass="41088">MPTRPDDRTRRDDVPRAAWRPPRWLEVSTGWSWRLLVVVAACAIAVFALSTLSAVVLPLLLGLIITAVLSPITASLRRRGWKPAAAAAVGLLVLLAFVAAMVWLLLAALVGPWSTISAQIGEGIDVLVREFNERFDGDITSVSDDLRSGIGSVAMTLLGGVLGVLGVAVGLVTMGFLTLTVVFFYLKDGPTMWSWFLGHQHQHRDTVDRVGRAMWEKVNAFVRGTAAVAFVDAVGIALGAWILGVPSVLAIGVLTFTLSFIPFFGAFFAGAIAVAIALADGGLGTGALMVLVVVVVQQLESNLLQPVLVGRAVRLHPLVVALGVIAGGSLGGVFGMFLAVPLIAAITAAVTEMRAAGAEQRLAVAGAPAGEVAGEVADGAAGEVAGTADPPTGDQVP</sequence>
<evidence type="ECO:0000256" key="6">
    <source>
        <dbReference type="ARBA" id="ARBA00022989"/>
    </source>
</evidence>
<reference evidence="9" key="1">
    <citation type="submission" date="2020-05" db="EMBL/GenBank/DDBJ databases">
        <authorList>
            <person name="Chiriac C."/>
            <person name="Salcher M."/>
            <person name="Ghai R."/>
            <person name="Kavagutti S V."/>
        </authorList>
    </citation>
    <scope>NUCLEOTIDE SEQUENCE</scope>
</reference>
<evidence type="ECO:0000256" key="8">
    <source>
        <dbReference type="SAM" id="Phobius"/>
    </source>
</evidence>
<feature type="transmembrane region" description="Helical" evidence="8">
    <location>
        <begin position="281"/>
        <end position="299"/>
    </location>
</feature>
<proteinExistence type="inferred from homology"/>
<keyword evidence="6 8" id="KW-1133">Transmembrane helix</keyword>
<accession>A0A6J6ESX8</accession>
<dbReference type="PANTHER" id="PTHR21716:SF53">
    <property type="entry name" value="PERMEASE PERM-RELATED"/>
    <property type="match status" value="1"/>
</dbReference>
<evidence type="ECO:0000256" key="7">
    <source>
        <dbReference type="ARBA" id="ARBA00023136"/>
    </source>
</evidence>
<keyword evidence="4" id="KW-1003">Cell membrane</keyword>
<dbReference type="EMBL" id="CAEZSR010000131">
    <property type="protein sequence ID" value="CAB4577723.1"/>
    <property type="molecule type" value="Genomic_DNA"/>
</dbReference>
<organism evidence="9">
    <name type="scientific">freshwater metagenome</name>
    <dbReference type="NCBI Taxonomy" id="449393"/>
    <lineage>
        <taxon>unclassified sequences</taxon>
        <taxon>metagenomes</taxon>
        <taxon>ecological metagenomes</taxon>
    </lineage>
</organism>
<evidence type="ECO:0000256" key="2">
    <source>
        <dbReference type="ARBA" id="ARBA00009773"/>
    </source>
</evidence>
<dbReference type="PANTHER" id="PTHR21716">
    <property type="entry name" value="TRANSMEMBRANE PROTEIN"/>
    <property type="match status" value="1"/>
</dbReference>
<evidence type="ECO:0000256" key="4">
    <source>
        <dbReference type="ARBA" id="ARBA00022475"/>
    </source>
</evidence>
<feature type="transmembrane region" description="Helical" evidence="8">
    <location>
        <begin position="220"/>
        <end position="243"/>
    </location>
</feature>
<feature type="transmembrane region" description="Helical" evidence="8">
    <location>
        <begin position="153"/>
        <end position="186"/>
    </location>
</feature>
<dbReference type="GO" id="GO:0005886">
    <property type="term" value="C:plasma membrane"/>
    <property type="evidence" value="ECO:0007669"/>
    <property type="project" value="UniProtKB-SubCell"/>
</dbReference>
<feature type="transmembrane region" description="Helical" evidence="8">
    <location>
        <begin position="249"/>
        <end position="274"/>
    </location>
</feature>
<feature type="transmembrane region" description="Helical" evidence="8">
    <location>
        <begin position="55"/>
        <end position="72"/>
    </location>
</feature>
<dbReference type="InterPro" id="IPR002549">
    <property type="entry name" value="AI-2E-like"/>
</dbReference>
<evidence type="ECO:0000256" key="1">
    <source>
        <dbReference type="ARBA" id="ARBA00004651"/>
    </source>
</evidence>
<feature type="transmembrane region" description="Helical" evidence="8">
    <location>
        <begin position="319"/>
        <end position="344"/>
    </location>
</feature>
<dbReference type="AlphaFoldDB" id="A0A6J6ESX8"/>
<keyword evidence="5 8" id="KW-0812">Transmembrane</keyword>
<evidence type="ECO:0000313" key="9">
    <source>
        <dbReference type="EMBL" id="CAB4577723.1"/>
    </source>
</evidence>
<evidence type="ECO:0000256" key="3">
    <source>
        <dbReference type="ARBA" id="ARBA00022448"/>
    </source>
</evidence>
<comment type="subcellular location">
    <subcellularLocation>
        <location evidence="1">Cell membrane</location>
        <topology evidence="1">Multi-pass membrane protein</topology>
    </subcellularLocation>
</comment>
<gene>
    <name evidence="9" type="ORF">UFOPK1493_02830</name>
</gene>
<keyword evidence="3" id="KW-0813">Transport</keyword>
<feature type="transmembrane region" description="Helical" evidence="8">
    <location>
        <begin position="31"/>
        <end position="49"/>
    </location>
</feature>
<dbReference type="GO" id="GO:0055085">
    <property type="term" value="P:transmembrane transport"/>
    <property type="evidence" value="ECO:0007669"/>
    <property type="project" value="TreeGrafter"/>
</dbReference>